<feature type="compositionally biased region" description="Basic and acidic residues" evidence="1">
    <location>
        <begin position="195"/>
        <end position="205"/>
    </location>
</feature>
<organism evidence="2 3">
    <name type="scientific">Cyclospora cayetanensis</name>
    <dbReference type="NCBI Taxonomy" id="88456"/>
    <lineage>
        <taxon>Eukaryota</taxon>
        <taxon>Sar</taxon>
        <taxon>Alveolata</taxon>
        <taxon>Apicomplexa</taxon>
        <taxon>Conoidasida</taxon>
        <taxon>Coccidia</taxon>
        <taxon>Eucoccidiorida</taxon>
        <taxon>Eimeriorina</taxon>
        <taxon>Eimeriidae</taxon>
        <taxon>Cyclospora</taxon>
    </lineage>
</organism>
<evidence type="ECO:0000313" key="2">
    <source>
        <dbReference type="EMBL" id="OEH77328.1"/>
    </source>
</evidence>
<dbReference type="Proteomes" id="UP000095192">
    <property type="component" value="Unassembled WGS sequence"/>
</dbReference>
<feature type="compositionally biased region" description="Low complexity" evidence="1">
    <location>
        <begin position="45"/>
        <end position="59"/>
    </location>
</feature>
<feature type="compositionally biased region" description="Basic residues" evidence="1">
    <location>
        <begin position="173"/>
        <end position="188"/>
    </location>
</feature>
<reference evidence="2 3" key="1">
    <citation type="journal article" date="2016" name="BMC Genomics">
        <title>Comparative genomics reveals Cyclospora cayetanensis possesses coccidia-like metabolism and invasion components but unique surface antigens.</title>
        <authorList>
            <person name="Liu S."/>
            <person name="Wang L."/>
            <person name="Zheng H."/>
            <person name="Xu Z."/>
            <person name="Roellig D.M."/>
            <person name="Li N."/>
            <person name="Frace M.A."/>
            <person name="Tang K."/>
            <person name="Arrowood M.J."/>
            <person name="Moss D.M."/>
            <person name="Zhang L."/>
            <person name="Feng Y."/>
            <person name="Xiao L."/>
        </authorList>
    </citation>
    <scope>NUCLEOTIDE SEQUENCE [LARGE SCALE GENOMIC DNA]</scope>
    <source>
        <strain evidence="2 3">CHN_HEN01</strain>
    </source>
</reference>
<dbReference type="VEuPathDB" id="ToxoDB:cyc_04351"/>
<dbReference type="EMBL" id="JROU02001126">
    <property type="protein sequence ID" value="OEH77328.1"/>
    <property type="molecule type" value="Genomic_DNA"/>
</dbReference>
<dbReference type="InParanoid" id="A0A1D3D1K4"/>
<keyword evidence="3" id="KW-1185">Reference proteome</keyword>
<evidence type="ECO:0000256" key="1">
    <source>
        <dbReference type="SAM" id="MobiDB-lite"/>
    </source>
</evidence>
<comment type="caution">
    <text evidence="2">The sequence shown here is derived from an EMBL/GenBank/DDBJ whole genome shotgun (WGS) entry which is preliminary data.</text>
</comment>
<accession>A0A1D3D1K4</accession>
<dbReference type="AlphaFoldDB" id="A0A1D3D1K4"/>
<feature type="region of interest" description="Disordered" evidence="1">
    <location>
        <begin position="163"/>
        <end position="205"/>
    </location>
</feature>
<gene>
    <name evidence="2" type="ORF">cyc_04351</name>
</gene>
<sequence length="341" mass="39159">MPTPLARAEELQATESYAGGAAVAANNAASAEFLSNGCSLRVQQQQQQQQQLPIQPLDKQQSEHTEESIQPQQTQKRGAVSTRFKLFGSRQHSHALYEQQQRLLLEQQALMLLLQQQLQPPPEQQLRQDDQQKCKHGARLQLPTLWTAADLKALITLLLPQRQKSDMREKQQKRLHARKKGKRPKPKKQSQIGKQQHEQPQEQERHLDEISMHWLEELGVRGMCEKVMLLLFFGYLSELDKADTLQQVITHFWKEQQAMHFALPVGQPLREEVLSPAASVRSRQRRWLQCVELCIKVFAKQQQYLWHPSLLLLAVRAGMAEGGAAAKPRILLQHSAVFCRQ</sequence>
<name>A0A1D3D1K4_9EIME</name>
<protein>
    <submittedName>
        <fullName evidence="2">Uncharacterized protein</fullName>
    </submittedName>
</protein>
<feature type="region of interest" description="Disordered" evidence="1">
    <location>
        <begin position="45"/>
        <end position="80"/>
    </location>
</feature>
<proteinExistence type="predicted"/>
<evidence type="ECO:0000313" key="3">
    <source>
        <dbReference type="Proteomes" id="UP000095192"/>
    </source>
</evidence>
<feature type="compositionally biased region" description="Basic and acidic residues" evidence="1">
    <location>
        <begin position="163"/>
        <end position="172"/>
    </location>
</feature>